<feature type="transmembrane region" description="Helical" evidence="1">
    <location>
        <begin position="12"/>
        <end position="33"/>
    </location>
</feature>
<keyword evidence="1" id="KW-1133">Transmembrane helix</keyword>
<dbReference type="Proteomes" id="UP000256980">
    <property type="component" value="Unassembled WGS sequence"/>
</dbReference>
<evidence type="ECO:0000256" key="1">
    <source>
        <dbReference type="SAM" id="Phobius"/>
    </source>
</evidence>
<keyword evidence="1" id="KW-0812">Transmembrane</keyword>
<keyword evidence="3" id="KW-1185">Reference proteome</keyword>
<evidence type="ECO:0000313" key="3">
    <source>
        <dbReference type="Proteomes" id="UP000256980"/>
    </source>
</evidence>
<protein>
    <submittedName>
        <fullName evidence="2">Uncharacterized protein</fullName>
    </submittedName>
</protein>
<organism evidence="2 3">
    <name type="scientific">Winogradskyella eximia</name>
    <dbReference type="NCBI Taxonomy" id="262006"/>
    <lineage>
        <taxon>Bacteria</taxon>
        <taxon>Pseudomonadati</taxon>
        <taxon>Bacteroidota</taxon>
        <taxon>Flavobacteriia</taxon>
        <taxon>Flavobacteriales</taxon>
        <taxon>Flavobacteriaceae</taxon>
        <taxon>Winogradskyella</taxon>
    </lineage>
</organism>
<accession>A0A3D9H0U1</accession>
<comment type="caution">
    <text evidence="2">The sequence shown here is derived from an EMBL/GenBank/DDBJ whole genome shotgun (WGS) entry which is preliminary data.</text>
</comment>
<dbReference type="EMBL" id="QRDV01000006">
    <property type="protein sequence ID" value="RED43123.1"/>
    <property type="molecule type" value="Genomic_DNA"/>
</dbReference>
<reference evidence="2 3" key="1">
    <citation type="submission" date="2018-07" db="EMBL/GenBank/DDBJ databases">
        <title>Genomic Encyclopedia of Type Strains, Phase III (KMG-III): the genomes of soil and plant-associated and newly described type strains.</title>
        <authorList>
            <person name="Whitman W."/>
        </authorList>
    </citation>
    <scope>NUCLEOTIDE SEQUENCE [LARGE SCALE GENOMIC DNA]</scope>
    <source>
        <strain evidence="2 3">CECT 7946</strain>
    </source>
</reference>
<name>A0A3D9H0U1_9FLAO</name>
<evidence type="ECO:0000313" key="2">
    <source>
        <dbReference type="EMBL" id="RED43123.1"/>
    </source>
</evidence>
<proteinExistence type="predicted"/>
<keyword evidence="1" id="KW-0472">Membrane</keyword>
<sequence length="41" mass="4895">MKQFTKKVIDIFFWLLKWTIISIITIAIIYLGWMSYGGIEL</sequence>
<gene>
    <name evidence="2" type="ORF">DFQ10_10633</name>
</gene>
<dbReference type="AlphaFoldDB" id="A0A3D9H0U1"/>